<gene>
    <name evidence="1" type="ORF">L227DRAFT_496659</name>
</gene>
<evidence type="ECO:0000313" key="1">
    <source>
        <dbReference type="EMBL" id="RPD63609.1"/>
    </source>
</evidence>
<protein>
    <submittedName>
        <fullName evidence="1">Uncharacterized protein</fullName>
    </submittedName>
</protein>
<dbReference type="OrthoDB" id="2745470at2759"/>
<dbReference type="EMBL" id="ML122255">
    <property type="protein sequence ID" value="RPD63609.1"/>
    <property type="molecule type" value="Genomic_DNA"/>
</dbReference>
<keyword evidence="2" id="KW-1185">Reference proteome</keyword>
<organism evidence="1 2">
    <name type="scientific">Lentinus tigrinus ALCF2SS1-6</name>
    <dbReference type="NCBI Taxonomy" id="1328759"/>
    <lineage>
        <taxon>Eukaryota</taxon>
        <taxon>Fungi</taxon>
        <taxon>Dikarya</taxon>
        <taxon>Basidiomycota</taxon>
        <taxon>Agaricomycotina</taxon>
        <taxon>Agaricomycetes</taxon>
        <taxon>Polyporales</taxon>
        <taxon>Polyporaceae</taxon>
        <taxon>Lentinus</taxon>
    </lineage>
</organism>
<accession>A0A5C2SKA9</accession>
<sequence length="293" mass="32971">SPLALFQAYLKHGQTFDVHETSSAILTGMVRSRFIGRESALLLLDRQFYDLSDRSLVKMLKADRLALEQFSQSRRCDFVLVVNTHASPQDGGLLYGSRKSTSLDAVVDHLLGNKLGNPVTMEPQFRRSILVVMCCGGFIRHSMNEMRAMSRRFTTVLAFGADVLDPIFIMGQFVTSVLDYHIFGQESIWTAIYRALKQDIVAHTSIYVGQAGEIQEIVDASWRRKPNGEDVRCCQQLAKYVKTERNGLIKFRCCQPAHVGTRTFRIAPMAAVTGVRRFLGGRSGTRYMISYVS</sequence>
<feature type="non-terminal residue" evidence="1">
    <location>
        <position position="1"/>
    </location>
</feature>
<reference evidence="1" key="1">
    <citation type="journal article" date="2018" name="Genome Biol. Evol.">
        <title>Genomics and development of Lentinus tigrinus, a white-rot wood-decaying mushroom with dimorphic fruiting bodies.</title>
        <authorList>
            <person name="Wu B."/>
            <person name="Xu Z."/>
            <person name="Knudson A."/>
            <person name="Carlson A."/>
            <person name="Chen N."/>
            <person name="Kovaka S."/>
            <person name="LaButti K."/>
            <person name="Lipzen A."/>
            <person name="Pennachio C."/>
            <person name="Riley R."/>
            <person name="Schakwitz W."/>
            <person name="Umezawa K."/>
            <person name="Ohm R.A."/>
            <person name="Grigoriev I.V."/>
            <person name="Nagy L.G."/>
            <person name="Gibbons J."/>
            <person name="Hibbett D."/>
        </authorList>
    </citation>
    <scope>NUCLEOTIDE SEQUENCE [LARGE SCALE GENOMIC DNA]</scope>
    <source>
        <strain evidence="1">ALCF2SS1-6</strain>
    </source>
</reference>
<dbReference type="Proteomes" id="UP000313359">
    <property type="component" value="Unassembled WGS sequence"/>
</dbReference>
<evidence type="ECO:0000313" key="2">
    <source>
        <dbReference type="Proteomes" id="UP000313359"/>
    </source>
</evidence>
<dbReference type="AlphaFoldDB" id="A0A5C2SKA9"/>
<name>A0A5C2SKA9_9APHY</name>
<proteinExistence type="predicted"/>